<dbReference type="InterPro" id="IPR016188">
    <property type="entry name" value="PurM-like_N"/>
</dbReference>
<evidence type="ECO:0000259" key="3">
    <source>
        <dbReference type="Pfam" id="PF02769"/>
    </source>
</evidence>
<dbReference type="PIRSF" id="PIRSF005644">
    <property type="entry name" value="Hdrgns_mtr_HypE"/>
    <property type="match status" value="1"/>
</dbReference>
<reference evidence="4" key="2">
    <citation type="submission" date="2023-07" db="EMBL/GenBank/DDBJ databases">
        <authorList>
            <person name="Aydin F."/>
            <person name="Tarhane S."/>
            <person name="Saticioglu I.B."/>
            <person name="Karakaya E."/>
            <person name="Abay S."/>
            <person name="Guran O."/>
            <person name="Bozkurt E."/>
            <person name="Uzum N."/>
            <person name="Olgun K."/>
            <person name="Jablonski D."/>
        </authorList>
    </citation>
    <scope>NUCLEOTIDE SEQUENCE</scope>
    <source>
        <strain evidence="4">Faydin-H75</strain>
    </source>
</reference>
<evidence type="ECO:0000259" key="2">
    <source>
        <dbReference type="Pfam" id="PF00586"/>
    </source>
</evidence>
<dbReference type="Proteomes" id="UP001177258">
    <property type="component" value="Unassembled WGS sequence"/>
</dbReference>
<feature type="domain" description="PurM-like C-terminal" evidence="3">
    <location>
        <begin position="159"/>
        <end position="305"/>
    </location>
</feature>
<accession>A0AA90PKM7</accession>
<dbReference type="SUPFAM" id="SSF56042">
    <property type="entry name" value="PurM C-terminal domain-like"/>
    <property type="match status" value="1"/>
</dbReference>
<dbReference type="CDD" id="cd02197">
    <property type="entry name" value="HypE"/>
    <property type="match status" value="1"/>
</dbReference>
<dbReference type="PANTHER" id="PTHR30303:SF0">
    <property type="entry name" value="CARBAMOYL DEHYDRATASE HYPE"/>
    <property type="match status" value="1"/>
</dbReference>
<dbReference type="PANTHER" id="PTHR30303">
    <property type="entry name" value="HYDROGENASE ISOENZYMES FORMATION PROTEIN HYPE"/>
    <property type="match status" value="1"/>
</dbReference>
<evidence type="ECO:0000313" key="4">
    <source>
        <dbReference type="EMBL" id="MDO7253812.1"/>
    </source>
</evidence>
<dbReference type="Pfam" id="PF02769">
    <property type="entry name" value="AIRS_C"/>
    <property type="match status" value="1"/>
</dbReference>
<dbReference type="InterPro" id="IPR010918">
    <property type="entry name" value="PurM-like_C_dom"/>
</dbReference>
<dbReference type="InterPro" id="IPR011854">
    <property type="entry name" value="HypE"/>
</dbReference>
<dbReference type="NCBIfam" id="TIGR02124">
    <property type="entry name" value="hypE"/>
    <property type="match status" value="1"/>
</dbReference>
<comment type="caution">
    <text evidence="5">The sequence shown here is derived from an EMBL/GenBank/DDBJ whole genome shotgun (WGS) entry which is preliminary data.</text>
</comment>
<dbReference type="InterPro" id="IPR036921">
    <property type="entry name" value="PurM-like_N_sf"/>
</dbReference>
<evidence type="ECO:0000313" key="7">
    <source>
        <dbReference type="Proteomes" id="UP001240777"/>
    </source>
</evidence>
<dbReference type="Pfam" id="PF00586">
    <property type="entry name" value="AIRS"/>
    <property type="match status" value="1"/>
</dbReference>
<proteinExistence type="inferred from homology"/>
<dbReference type="EMBL" id="JAUYZK010000014">
    <property type="protein sequence ID" value="MDP2539701.1"/>
    <property type="molecule type" value="Genomic_DNA"/>
</dbReference>
<feature type="domain" description="PurM-like N-terminal" evidence="2">
    <location>
        <begin position="35"/>
        <end position="148"/>
    </location>
</feature>
<protein>
    <submittedName>
        <fullName evidence="5">Hydrogenase expression/formation protein HypE</fullName>
    </submittedName>
</protein>
<dbReference type="Proteomes" id="UP001240777">
    <property type="component" value="Unassembled WGS sequence"/>
</dbReference>
<evidence type="ECO:0000256" key="1">
    <source>
        <dbReference type="ARBA" id="ARBA00006243"/>
    </source>
</evidence>
<dbReference type="InterPro" id="IPR036676">
    <property type="entry name" value="PurM-like_C_sf"/>
</dbReference>
<keyword evidence="7" id="KW-1185">Reference proteome</keyword>
<sequence length="335" mass="36401">MKKITLAHGNGGVETNEFIQKVFKKYLGDFLCADGEDAGIFINNAKSYCMSTDSYVISPIFFPGGDIGKLSICGSSNDVAMMGAKPKYISIGFIIEEGFEIIELEKILVSIKKELEQTSLQIISADTKVVPKGNVDKIFINTTAIGEIVKEGISAKNLKEGDCIVLSGDIGRHGSMIFCARSEIDLHSNLQSDCKQLYPMLDKIFQSDISINALRDATRGGLAAVMNEWANASKVNIILEEKSIPISKEVKGVCEILGLEPYVLANEGVCVFSATASDAIKICDILNSSSKGKEATIIGRVEGNNIATPKVILKNDWGTKRYLEYPQGEILPRIC</sequence>
<dbReference type="Gene3D" id="3.30.1330.10">
    <property type="entry name" value="PurM-like, N-terminal domain"/>
    <property type="match status" value="1"/>
</dbReference>
<dbReference type="GO" id="GO:0051604">
    <property type="term" value="P:protein maturation"/>
    <property type="evidence" value="ECO:0007669"/>
    <property type="project" value="TreeGrafter"/>
</dbReference>
<reference evidence="5 7" key="1">
    <citation type="submission" date="2023-07" db="EMBL/GenBank/DDBJ databases">
        <title>Unpublished Manusciprt.</title>
        <authorList>
            <person name="Aydin F."/>
            <person name="Tarhane S."/>
            <person name="Saticioglu I.B."/>
            <person name="Karakaya E."/>
            <person name="Abay S."/>
            <person name="Guran O."/>
            <person name="Bozkurt E."/>
            <person name="Uzum N."/>
            <person name="Olgun K."/>
            <person name="Jablonski D."/>
        </authorList>
    </citation>
    <scope>NUCLEOTIDE SEQUENCE</scope>
    <source>
        <strain evidence="7">faydin-H75</strain>
        <strain evidence="5">Faydin-H76</strain>
    </source>
</reference>
<organism evidence="5 6">
    <name type="scientific">Helicobacter cappadocius</name>
    <dbReference type="NCBI Taxonomy" id="3063998"/>
    <lineage>
        <taxon>Bacteria</taxon>
        <taxon>Pseudomonadati</taxon>
        <taxon>Campylobacterota</taxon>
        <taxon>Epsilonproteobacteria</taxon>
        <taxon>Campylobacterales</taxon>
        <taxon>Helicobacteraceae</taxon>
        <taxon>Helicobacter</taxon>
    </lineage>
</organism>
<dbReference type="SUPFAM" id="SSF55326">
    <property type="entry name" value="PurM N-terminal domain-like"/>
    <property type="match status" value="1"/>
</dbReference>
<dbReference type="EMBL" id="JAUPEV010000015">
    <property type="protein sequence ID" value="MDO7253812.1"/>
    <property type="molecule type" value="Genomic_DNA"/>
</dbReference>
<evidence type="ECO:0000313" key="6">
    <source>
        <dbReference type="Proteomes" id="UP001177258"/>
    </source>
</evidence>
<name>A0AA90PKM7_9HELI</name>
<dbReference type="Gene3D" id="3.90.650.10">
    <property type="entry name" value="PurM-like C-terminal domain"/>
    <property type="match status" value="1"/>
</dbReference>
<dbReference type="RefSeq" id="WP_305517650.1">
    <property type="nucleotide sequence ID" value="NZ_JAUPEV010000015.1"/>
</dbReference>
<evidence type="ECO:0000313" key="5">
    <source>
        <dbReference type="EMBL" id="MDP2539701.1"/>
    </source>
</evidence>
<dbReference type="AlphaFoldDB" id="A0AA90PKM7"/>
<comment type="similarity">
    <text evidence="1">Belongs to the HypE family.</text>
</comment>
<gene>
    <name evidence="5" type="primary">hypE</name>
    <name evidence="4" type="ORF">Q5I04_07835</name>
    <name evidence="5" type="ORF">Q5I06_07940</name>
</gene>
<reference evidence="4 6" key="3">
    <citation type="journal article" date="2024" name="Syst. Appl. Microbiol.">
        <title>Helicobacter cappadocius sp. nov., from lizards: The first psychrotrophic Helicobacter species.</title>
        <authorList>
            <person name="Aydin F."/>
            <person name="Tarhane S."/>
            <person name="Karakaya E."/>
            <person name="Abay S."/>
            <person name="Kayman T."/>
            <person name="Guran O."/>
            <person name="Bozkurt E."/>
            <person name="Uzum N."/>
            <person name="Avci A."/>
            <person name="Olgun K."/>
            <person name="Jablonski D."/>
            <person name="Guran C."/>
            <person name="Burcin Saticioglu I."/>
        </authorList>
    </citation>
    <scope>NUCLEOTIDE SEQUENCE [LARGE SCALE GENOMIC DNA]</scope>
    <source>
        <strain evidence="4">Faydin-H75</strain>
        <strain evidence="6">faydin-H76</strain>
    </source>
</reference>